<dbReference type="AlphaFoldDB" id="A0A5P8E4Z2"/>
<evidence type="ECO:0000256" key="10">
    <source>
        <dbReference type="SAM" id="Phobius"/>
    </source>
</evidence>
<feature type="transmembrane region" description="Helical" evidence="10">
    <location>
        <begin position="172"/>
        <end position="194"/>
    </location>
</feature>
<evidence type="ECO:0000256" key="8">
    <source>
        <dbReference type="ARBA" id="ARBA00023136"/>
    </source>
</evidence>
<dbReference type="GO" id="GO:0015297">
    <property type="term" value="F:antiporter activity"/>
    <property type="evidence" value="ECO:0007669"/>
    <property type="project" value="UniProtKB-KW"/>
</dbReference>
<dbReference type="EMBL" id="CP033459">
    <property type="protein sequence ID" value="QFQ11994.1"/>
    <property type="molecule type" value="Genomic_DNA"/>
</dbReference>
<dbReference type="InterPro" id="IPR048279">
    <property type="entry name" value="MdtK-like"/>
</dbReference>
<evidence type="ECO:0000256" key="4">
    <source>
        <dbReference type="ARBA" id="ARBA00022475"/>
    </source>
</evidence>
<keyword evidence="5 10" id="KW-0812">Transmembrane</keyword>
<evidence type="ECO:0000313" key="11">
    <source>
        <dbReference type="EMBL" id="QFQ11994.1"/>
    </source>
</evidence>
<feature type="transmembrane region" description="Helical" evidence="10">
    <location>
        <begin position="339"/>
        <end position="362"/>
    </location>
</feature>
<evidence type="ECO:0000256" key="5">
    <source>
        <dbReference type="ARBA" id="ARBA00022692"/>
    </source>
</evidence>
<organism evidence="11 12">
    <name type="scientific">Pseudoprevotella muciniphila</name>
    <dbReference type="NCBI Taxonomy" id="2133944"/>
    <lineage>
        <taxon>Bacteria</taxon>
        <taxon>Pseudomonadati</taxon>
        <taxon>Bacteroidota</taxon>
        <taxon>Bacteroidia</taxon>
        <taxon>Bacteroidales</taxon>
        <taxon>Prevotellaceae</taxon>
        <taxon>Pseudoprevotella</taxon>
    </lineage>
</organism>
<evidence type="ECO:0000256" key="9">
    <source>
        <dbReference type="ARBA" id="ARBA00031636"/>
    </source>
</evidence>
<keyword evidence="12" id="KW-1185">Reference proteome</keyword>
<dbReference type="PANTHER" id="PTHR43298">
    <property type="entry name" value="MULTIDRUG RESISTANCE PROTEIN NORM-RELATED"/>
    <property type="match status" value="1"/>
</dbReference>
<feature type="transmembrane region" description="Helical" evidence="10">
    <location>
        <begin position="143"/>
        <end position="165"/>
    </location>
</feature>
<protein>
    <recommendedName>
        <fullName evidence="9">Multidrug-efflux transporter</fullName>
    </recommendedName>
</protein>
<comment type="subcellular location">
    <subcellularLocation>
        <location evidence="1">Cell membrane</location>
        <topology evidence="1">Multi-pass membrane protein</topology>
    </subcellularLocation>
</comment>
<evidence type="ECO:0000313" key="12">
    <source>
        <dbReference type="Proteomes" id="UP000249375"/>
    </source>
</evidence>
<evidence type="ECO:0000256" key="7">
    <source>
        <dbReference type="ARBA" id="ARBA00023065"/>
    </source>
</evidence>
<reference evidence="11 12" key="1">
    <citation type="submission" date="2018-11" db="EMBL/GenBank/DDBJ databases">
        <authorList>
            <person name="Na S.W."/>
            <person name="Baik M."/>
        </authorList>
    </citation>
    <scope>NUCLEOTIDE SEQUENCE [LARGE SCALE GENOMIC DNA]</scope>
    <source>
        <strain evidence="11 12">E39</strain>
    </source>
</reference>
<evidence type="ECO:0000256" key="2">
    <source>
        <dbReference type="ARBA" id="ARBA00022448"/>
    </source>
</evidence>
<dbReference type="PANTHER" id="PTHR43298:SF2">
    <property type="entry name" value="FMN_FAD EXPORTER YEEO-RELATED"/>
    <property type="match status" value="1"/>
</dbReference>
<feature type="transmembrane region" description="Helical" evidence="10">
    <location>
        <begin position="418"/>
        <end position="435"/>
    </location>
</feature>
<sequence>MTKDGLLKMVRTGKHLTFRQQIMLAVSLSVPAILAQISVIIMQYIDAAMVGSLGANASASIGLVATTTWLFGGLCSGVSAGFSVQVAHRIGAHDEVGARAVLRQGLVSAFIFSLAVAVVGVLISDALPTWLGGSESIHADASAYFMIYAISIPVMQIYFLSAAMLRCSGNMLVPSLLGVGACTLDVIMNAFFIFPTRTITVLGLDIMLPGFGLGVVGAALGTLVAFVISAVAMFGFLALRSKELNLLHEHGNFKPERRTLQRAVKIGAPMMVQHAVMCSAQILTTVIVAPLGTFAIAANSFAITAESLCYMPGYGVSDAATTLVGQSLGAGRPELMRRFAIMTIGLGMVVMALMGLVMYMAAPLMMEVLSPVEQIQVLGIECLRIEAWAEPMFAASIVAYGVFVGAGDTIVPSGMNLASMWAVRLTLAAFLAPIYGLQGVWMAMCAELTFRGLIFLIRLAWCFNHKKEWIHKK</sequence>
<dbReference type="GO" id="GO:0005886">
    <property type="term" value="C:plasma membrane"/>
    <property type="evidence" value="ECO:0007669"/>
    <property type="project" value="UniProtKB-SubCell"/>
</dbReference>
<keyword evidence="4" id="KW-1003">Cell membrane</keyword>
<name>A0A5P8E4Z2_9BACT</name>
<dbReference type="KEGG" id="alq:C7Y71_002545"/>
<dbReference type="InterPro" id="IPR002528">
    <property type="entry name" value="MATE_fam"/>
</dbReference>
<keyword evidence="2" id="KW-0813">Transport</keyword>
<dbReference type="CDD" id="cd13137">
    <property type="entry name" value="MATE_NorM_like"/>
    <property type="match status" value="1"/>
</dbReference>
<dbReference type="PIRSF" id="PIRSF006603">
    <property type="entry name" value="DinF"/>
    <property type="match status" value="1"/>
</dbReference>
<gene>
    <name evidence="11" type="ORF">C7Y71_002545</name>
</gene>
<accession>A0A5P8E4Z2</accession>
<proteinExistence type="predicted"/>
<dbReference type="Proteomes" id="UP000249375">
    <property type="component" value="Chromosome"/>
</dbReference>
<dbReference type="GO" id="GO:0042910">
    <property type="term" value="F:xenobiotic transmembrane transporter activity"/>
    <property type="evidence" value="ECO:0007669"/>
    <property type="project" value="InterPro"/>
</dbReference>
<dbReference type="RefSeq" id="WP_111898955.1">
    <property type="nucleotide sequence ID" value="NZ_CP033459.1"/>
</dbReference>
<keyword evidence="6 10" id="KW-1133">Transmembrane helix</keyword>
<dbReference type="OrthoDB" id="62420at2"/>
<dbReference type="NCBIfam" id="TIGR00797">
    <property type="entry name" value="matE"/>
    <property type="match status" value="1"/>
</dbReference>
<dbReference type="Pfam" id="PF01554">
    <property type="entry name" value="MatE"/>
    <property type="match status" value="2"/>
</dbReference>
<evidence type="ECO:0000256" key="1">
    <source>
        <dbReference type="ARBA" id="ARBA00004651"/>
    </source>
</evidence>
<evidence type="ECO:0000256" key="6">
    <source>
        <dbReference type="ARBA" id="ARBA00022989"/>
    </source>
</evidence>
<keyword evidence="8 10" id="KW-0472">Membrane</keyword>
<feature type="transmembrane region" description="Helical" evidence="10">
    <location>
        <begin position="57"/>
        <end position="84"/>
    </location>
</feature>
<dbReference type="GO" id="GO:0006811">
    <property type="term" value="P:monoatomic ion transport"/>
    <property type="evidence" value="ECO:0007669"/>
    <property type="project" value="UniProtKB-KW"/>
</dbReference>
<feature type="transmembrane region" description="Helical" evidence="10">
    <location>
        <begin position="21"/>
        <end position="45"/>
    </location>
</feature>
<keyword evidence="3" id="KW-0050">Antiport</keyword>
<dbReference type="InterPro" id="IPR050222">
    <property type="entry name" value="MATE_MdtK"/>
</dbReference>
<feature type="transmembrane region" description="Helical" evidence="10">
    <location>
        <begin position="393"/>
        <end position="411"/>
    </location>
</feature>
<keyword evidence="7" id="KW-0406">Ion transport</keyword>
<feature type="transmembrane region" description="Helical" evidence="10">
    <location>
        <begin position="105"/>
        <end position="123"/>
    </location>
</feature>
<evidence type="ECO:0000256" key="3">
    <source>
        <dbReference type="ARBA" id="ARBA00022449"/>
    </source>
</evidence>
<feature type="transmembrane region" description="Helical" evidence="10">
    <location>
        <begin position="206"/>
        <end position="239"/>
    </location>
</feature>